<dbReference type="EMBL" id="JABBFW010000001">
    <property type="protein sequence ID" value="NML13651.1"/>
    <property type="molecule type" value="Genomic_DNA"/>
</dbReference>
<evidence type="ECO:0000256" key="2">
    <source>
        <dbReference type="ARBA" id="ARBA00006521"/>
    </source>
</evidence>
<name>A0A848F6C3_9BURK</name>
<evidence type="ECO:0000256" key="8">
    <source>
        <dbReference type="ARBA" id="ARBA00022801"/>
    </source>
</evidence>
<evidence type="ECO:0000256" key="9">
    <source>
        <dbReference type="ARBA" id="ARBA00023004"/>
    </source>
</evidence>
<proteinExistence type="inferred from homology"/>
<feature type="domain" description="Uracil-DNA glycosylase-like" evidence="12">
    <location>
        <begin position="134"/>
        <end position="286"/>
    </location>
</feature>
<dbReference type="GO" id="GO:0051539">
    <property type="term" value="F:4 iron, 4 sulfur cluster binding"/>
    <property type="evidence" value="ECO:0007669"/>
    <property type="project" value="UniProtKB-KW"/>
</dbReference>
<comment type="caution">
    <text evidence="13">The sequence shown here is derived from an EMBL/GenBank/DDBJ whole genome shotgun (WGS) entry which is preliminary data.</text>
</comment>
<dbReference type="GO" id="GO:0006281">
    <property type="term" value="P:DNA repair"/>
    <property type="evidence" value="ECO:0007669"/>
    <property type="project" value="UniProtKB-KW"/>
</dbReference>
<reference evidence="13 14" key="1">
    <citation type="submission" date="2020-04" db="EMBL/GenBank/DDBJ databases">
        <title>Azohydromonas sp. isolated from soil.</title>
        <authorList>
            <person name="Dahal R.H."/>
        </authorList>
    </citation>
    <scope>NUCLEOTIDE SEQUENCE [LARGE SCALE GENOMIC DNA]</scope>
    <source>
        <strain evidence="13 14">G-1-1-14</strain>
    </source>
</reference>
<dbReference type="Pfam" id="PF03167">
    <property type="entry name" value="UDG"/>
    <property type="match status" value="1"/>
</dbReference>
<dbReference type="GO" id="GO:0046872">
    <property type="term" value="F:metal ion binding"/>
    <property type="evidence" value="ECO:0007669"/>
    <property type="project" value="UniProtKB-KW"/>
</dbReference>
<evidence type="ECO:0000313" key="14">
    <source>
        <dbReference type="Proteomes" id="UP000574067"/>
    </source>
</evidence>
<dbReference type="SMART" id="SM00986">
    <property type="entry name" value="UDG"/>
    <property type="match status" value="1"/>
</dbReference>
<accession>A0A848F6C3</accession>
<dbReference type="SUPFAM" id="SSF52141">
    <property type="entry name" value="Uracil-DNA glycosylase-like"/>
    <property type="match status" value="1"/>
</dbReference>
<dbReference type="InterPro" id="IPR005122">
    <property type="entry name" value="Uracil-DNA_glycosylase-like"/>
</dbReference>
<evidence type="ECO:0000259" key="12">
    <source>
        <dbReference type="SMART" id="SM00986"/>
    </source>
</evidence>
<evidence type="ECO:0000256" key="6">
    <source>
        <dbReference type="ARBA" id="ARBA00022723"/>
    </source>
</evidence>
<keyword evidence="14" id="KW-1185">Reference proteome</keyword>
<evidence type="ECO:0000256" key="4">
    <source>
        <dbReference type="ARBA" id="ARBA00019403"/>
    </source>
</evidence>
<organism evidence="13 14">
    <name type="scientific">Azohydromonas caseinilytica</name>
    <dbReference type="NCBI Taxonomy" id="2728836"/>
    <lineage>
        <taxon>Bacteria</taxon>
        <taxon>Pseudomonadati</taxon>
        <taxon>Pseudomonadota</taxon>
        <taxon>Betaproteobacteria</taxon>
        <taxon>Burkholderiales</taxon>
        <taxon>Sphaerotilaceae</taxon>
        <taxon>Azohydromonas</taxon>
    </lineage>
</organism>
<dbReference type="PANTHER" id="PTHR33693:SF1">
    <property type="entry name" value="TYPE-4 URACIL-DNA GLYCOSYLASE"/>
    <property type="match status" value="1"/>
</dbReference>
<protein>
    <recommendedName>
        <fullName evidence="4">Type-4 uracil-DNA glycosylase</fullName>
        <ecNumber evidence="3">3.2.2.27</ecNumber>
    </recommendedName>
</protein>
<comment type="similarity">
    <text evidence="2">Belongs to the uracil-DNA glycosylase (UDG) superfamily. Type 4 (UDGa) family.</text>
</comment>
<evidence type="ECO:0000313" key="13">
    <source>
        <dbReference type="EMBL" id="NML13651.1"/>
    </source>
</evidence>
<dbReference type="Gene3D" id="3.40.470.10">
    <property type="entry name" value="Uracil-DNA glycosylase-like domain"/>
    <property type="match status" value="1"/>
</dbReference>
<evidence type="ECO:0000256" key="1">
    <source>
        <dbReference type="ARBA" id="ARBA00001400"/>
    </source>
</evidence>
<evidence type="ECO:0000256" key="5">
    <source>
        <dbReference type="ARBA" id="ARBA00022485"/>
    </source>
</evidence>
<dbReference type="InterPro" id="IPR005273">
    <property type="entry name" value="Ura-DNA_glyco_family4"/>
</dbReference>
<dbReference type="Proteomes" id="UP000574067">
    <property type="component" value="Unassembled WGS sequence"/>
</dbReference>
<gene>
    <name evidence="13" type="ORF">HHL10_01470</name>
</gene>
<dbReference type="InterPro" id="IPR036895">
    <property type="entry name" value="Uracil-DNA_glycosylase-like_sf"/>
</dbReference>
<sequence>MAYSERQLQMLEWMGIRLWQPPVGADAVPTPEPAAAEAAQAEIPATPAYRAVTAAPSVGTAVAQRPLPRAAGAGTASAASAPAVAQRVDGPIDVAPGLPFGGGEVAALDWPALRSAVENCRACALCNSRRHTVFGVGNERAHWMIVGEAPGEQEDLRGEPFVGPAGQLLDAMLAALGLTREAAPAERQVFIANTLKCRPPRNRNPAPEELAQCEPYLQRQLALVQPRVILAMGRFAVQSLLRSTLPIGKLRGQVHRYQGIPLVVTYHPAYLLRNPVDKARAWDDLCLAASLVEPGTAAA</sequence>
<keyword evidence="7" id="KW-0227">DNA damage</keyword>
<dbReference type="EC" id="3.2.2.27" evidence="3"/>
<keyword evidence="8" id="KW-0378">Hydrolase</keyword>
<evidence type="ECO:0000256" key="10">
    <source>
        <dbReference type="ARBA" id="ARBA00023014"/>
    </source>
</evidence>
<dbReference type="RefSeq" id="WP_169158563.1">
    <property type="nucleotide sequence ID" value="NZ_JABBFW010000001.1"/>
</dbReference>
<dbReference type="PANTHER" id="PTHR33693">
    <property type="entry name" value="TYPE-5 URACIL-DNA GLYCOSYLASE"/>
    <property type="match status" value="1"/>
</dbReference>
<evidence type="ECO:0000256" key="11">
    <source>
        <dbReference type="ARBA" id="ARBA00023204"/>
    </source>
</evidence>
<dbReference type="GO" id="GO:0004844">
    <property type="term" value="F:uracil DNA N-glycosylase activity"/>
    <property type="evidence" value="ECO:0007669"/>
    <property type="project" value="UniProtKB-EC"/>
</dbReference>
<dbReference type="AlphaFoldDB" id="A0A848F6C3"/>
<evidence type="ECO:0000256" key="3">
    <source>
        <dbReference type="ARBA" id="ARBA00012030"/>
    </source>
</evidence>
<dbReference type="CDD" id="cd10030">
    <property type="entry name" value="UDG-F4_TTUDGA_SPO1dp_like"/>
    <property type="match status" value="1"/>
</dbReference>
<dbReference type="SMART" id="SM00987">
    <property type="entry name" value="UreE_C"/>
    <property type="match status" value="1"/>
</dbReference>
<keyword evidence="11" id="KW-0234">DNA repair</keyword>
<keyword evidence="6" id="KW-0479">Metal-binding</keyword>
<dbReference type="NCBIfam" id="TIGR00758">
    <property type="entry name" value="UDG_fam4"/>
    <property type="match status" value="1"/>
</dbReference>
<keyword evidence="10" id="KW-0411">Iron-sulfur</keyword>
<keyword evidence="5" id="KW-0004">4Fe-4S</keyword>
<keyword evidence="9" id="KW-0408">Iron</keyword>
<comment type="catalytic activity">
    <reaction evidence="1">
        <text>Hydrolyzes single-stranded DNA or mismatched double-stranded DNA and polynucleotides, releasing free uracil.</text>
        <dbReference type="EC" id="3.2.2.27"/>
    </reaction>
</comment>
<evidence type="ECO:0000256" key="7">
    <source>
        <dbReference type="ARBA" id="ARBA00022763"/>
    </source>
</evidence>
<dbReference type="InterPro" id="IPR051536">
    <property type="entry name" value="UDG_Type-4/5"/>
</dbReference>